<organism evidence="15 16">
    <name type="scientific">Umbelopsis vinacea</name>
    <dbReference type="NCBI Taxonomy" id="44442"/>
    <lineage>
        <taxon>Eukaryota</taxon>
        <taxon>Fungi</taxon>
        <taxon>Fungi incertae sedis</taxon>
        <taxon>Mucoromycota</taxon>
        <taxon>Mucoromycotina</taxon>
        <taxon>Umbelopsidomycetes</taxon>
        <taxon>Umbelopsidales</taxon>
        <taxon>Umbelopsidaceae</taxon>
        <taxon>Umbelopsis</taxon>
    </lineage>
</organism>
<dbReference type="Proteomes" id="UP000612746">
    <property type="component" value="Unassembled WGS sequence"/>
</dbReference>
<dbReference type="PROSITE" id="PS00039">
    <property type="entry name" value="DEAD_ATP_HELICASE"/>
    <property type="match status" value="1"/>
</dbReference>
<evidence type="ECO:0000256" key="4">
    <source>
        <dbReference type="ARBA" id="ARBA00022801"/>
    </source>
</evidence>
<dbReference type="Pfam" id="PF00271">
    <property type="entry name" value="Helicase_C"/>
    <property type="match status" value="1"/>
</dbReference>
<dbReference type="GO" id="GO:0003724">
    <property type="term" value="F:RNA helicase activity"/>
    <property type="evidence" value="ECO:0007669"/>
    <property type="project" value="UniProtKB-EC"/>
</dbReference>
<dbReference type="InterPro" id="IPR011545">
    <property type="entry name" value="DEAD/DEAH_box_helicase_dom"/>
</dbReference>
<dbReference type="GO" id="GO:0016787">
    <property type="term" value="F:hydrolase activity"/>
    <property type="evidence" value="ECO:0007669"/>
    <property type="project" value="UniProtKB-KW"/>
</dbReference>
<evidence type="ECO:0000313" key="15">
    <source>
        <dbReference type="EMBL" id="KAG2189438.1"/>
    </source>
</evidence>
<evidence type="ECO:0000256" key="7">
    <source>
        <dbReference type="ARBA" id="ARBA00022884"/>
    </source>
</evidence>
<feature type="compositionally biased region" description="Gly residues" evidence="11">
    <location>
        <begin position="1241"/>
        <end position="1256"/>
    </location>
</feature>
<feature type="short sequence motif" description="Q motif" evidence="10">
    <location>
        <begin position="836"/>
        <end position="864"/>
    </location>
</feature>
<feature type="domain" description="Helicase ATP-binding" evidence="12">
    <location>
        <begin position="867"/>
        <end position="1061"/>
    </location>
</feature>
<comment type="catalytic activity">
    <reaction evidence="9">
        <text>ATP + H2O = ADP + phosphate + H(+)</text>
        <dbReference type="Rhea" id="RHEA:13065"/>
        <dbReference type="ChEBI" id="CHEBI:15377"/>
        <dbReference type="ChEBI" id="CHEBI:15378"/>
        <dbReference type="ChEBI" id="CHEBI:30616"/>
        <dbReference type="ChEBI" id="CHEBI:43474"/>
        <dbReference type="ChEBI" id="CHEBI:456216"/>
        <dbReference type="EC" id="3.6.4.13"/>
    </reaction>
</comment>
<dbReference type="GO" id="GO:0003743">
    <property type="term" value="F:translation initiation factor activity"/>
    <property type="evidence" value="ECO:0007669"/>
    <property type="project" value="UniProtKB-KW"/>
</dbReference>
<feature type="domain" description="Helicase C-terminal" evidence="13">
    <location>
        <begin position="1072"/>
        <end position="1233"/>
    </location>
</feature>
<evidence type="ECO:0000259" key="12">
    <source>
        <dbReference type="PROSITE" id="PS51192"/>
    </source>
</evidence>
<dbReference type="InterPro" id="IPR000629">
    <property type="entry name" value="RNA-helicase_DEAD-box_CS"/>
</dbReference>
<dbReference type="InterPro" id="IPR014001">
    <property type="entry name" value="Helicase_ATP-bd"/>
</dbReference>
<evidence type="ECO:0000256" key="11">
    <source>
        <dbReference type="SAM" id="MobiDB-lite"/>
    </source>
</evidence>
<protein>
    <recommendedName>
        <fullName evidence="1">RNA helicase</fullName>
        <ecNumber evidence="1">3.6.4.13</ecNumber>
    </recommendedName>
</protein>
<feature type="compositionally biased region" description="Low complexity" evidence="11">
    <location>
        <begin position="87"/>
        <end position="98"/>
    </location>
</feature>
<feature type="compositionally biased region" description="Polar residues" evidence="11">
    <location>
        <begin position="705"/>
        <end position="716"/>
    </location>
</feature>
<gene>
    <name evidence="15" type="ORF">INT44_004580</name>
</gene>
<dbReference type="SUPFAM" id="SSF50729">
    <property type="entry name" value="PH domain-like"/>
    <property type="match status" value="1"/>
</dbReference>
<keyword evidence="2" id="KW-0396">Initiation factor</keyword>
<dbReference type="GO" id="GO:0005524">
    <property type="term" value="F:ATP binding"/>
    <property type="evidence" value="ECO:0007669"/>
    <property type="project" value="UniProtKB-KW"/>
</dbReference>
<feature type="compositionally biased region" description="Low complexity" evidence="11">
    <location>
        <begin position="68"/>
        <end position="79"/>
    </location>
</feature>
<evidence type="ECO:0000256" key="10">
    <source>
        <dbReference type="PROSITE-ProRule" id="PRU00552"/>
    </source>
</evidence>
<dbReference type="InterPro" id="IPR001849">
    <property type="entry name" value="PH_domain"/>
</dbReference>
<feature type="region of interest" description="Disordered" evidence="11">
    <location>
        <begin position="142"/>
        <end position="161"/>
    </location>
</feature>
<evidence type="ECO:0000256" key="6">
    <source>
        <dbReference type="ARBA" id="ARBA00022840"/>
    </source>
</evidence>
<dbReference type="PROSITE" id="PS51195">
    <property type="entry name" value="Q_MOTIF"/>
    <property type="match status" value="1"/>
</dbReference>
<dbReference type="InterPro" id="IPR011993">
    <property type="entry name" value="PH-like_dom_sf"/>
</dbReference>
<dbReference type="FunFam" id="3.40.50.300:FF:000160">
    <property type="entry name" value="ATP-dependent RNA helicase DDX3X"/>
    <property type="match status" value="1"/>
</dbReference>
<dbReference type="Pfam" id="PF00270">
    <property type="entry name" value="DEAD"/>
    <property type="match status" value="1"/>
</dbReference>
<sequence length="1316" mass="146896">MMSIALQNTPIDESNSTAQRSELKSSASTIQSLNSIFRRMNMFPRQDSFKYPDSTSPHVDELMLQMCSGSSHSSTGEHTQTPELSDESSASLASSDDSTFAEQKHHQEPPKNARASLLINTKLRSLSRTAFRSPSNPFYRTSFFSPKEPTSSSDSDSSIVATPTSSNSIHYHSFAPINEIQNLSSERLMWIKSTPTQPVDIYVKQQNTRPESRLSFFSSTNWYNRHSLKLFNNQVGVLNPKAHEIYSAQHGFGGMRTSTTMPNMREPKSAKGVFYCRIQFIPSLPKITVLRVSNKASTKDLNISVELEVNGVKRSTSSVTMMRSGKHTTASINHLLVHSYSDVDGPFTCKIAVRAQAARSRITLPTLARRSSNRVSSIQTSSGSEMIFGLADLHYEKVEGMDKAIKTFSLGRYNDSPQDKIDGEIEVQLGVHLDVVGRIRESRSQGGLSGRVHSDYLTVYSRSNMIPKWTRYWAVVDNDDLCLYDFTYQEVGPLKKPALAVINLNHLRNISTTDEKVSLGCTGFSLEMDPRCVSKNSSVTLEEGEALEYRMLMIADSSSQASGWRNVFFEYISVIRNMGVTERQLVSDEEDGIDLRFLWPCMIDHVCKMSVTRSDLCALSNVVLDKIIEEWNKLTTAKAVTNTAVMLFPNLGKRTSFIMSNATNNNSLESKFARLGMNHSDNGPQASRYVPPHMRAPHHQEEQSNGRGNMGSTWSKPTDHVVRSDSWQSSRSDYGRSGGWSDKSMGGYSNRPNFYERGSYGGKYARGDQDYVPRRDESQGYWKNGVHHFAARNPRIEHELFGAPEDVDRQHTGINFEKYDDIPVEASGTDVPEPITQFTSPPLDQHLLSNIDLGRYTTPTPVQKYSIPIVEAGRDLMACAQTGSGKTAGFLFPVLSKLFTDGPVASAPPQEGNRPSYLRTKKAYPSVIILSPTRELTCQIYDEARKFAYRSWVRPCVVYGGADIGQQLRQIERGCDLLVATPGRLVDLIERARISLSQIKYLVLDEADRMLDMGFEPQIRRIVEKEDMPGVEDRITLMFSATFPRDIQYLARDFLKEYIFLSVGRVGSTSENITQKIEYVEDEDKRSVLLDILHSSELTGLTLIFVETKRMADMLCDFLVGQNFPATAIHGDRTQRERERALDSFRNGRTPIMVATAVAARGLDIANVGHVISYDLPTDIDDYVHRIGRTGRAGNTGSATAFFNRGNKGIAGDLIDILKEANQEVPSWLESIVRENRMYSGGSGRGGRGRGRGGSFGSRDFRKYPQQQSGGDNWYRGNGGGGYASDMYNSNGGGGYGRGPSNNSVPVQYQNKTSWF</sequence>
<feature type="compositionally biased region" description="Polar residues" evidence="11">
    <location>
        <begin position="1305"/>
        <end position="1316"/>
    </location>
</feature>
<evidence type="ECO:0000313" key="16">
    <source>
        <dbReference type="Proteomes" id="UP000612746"/>
    </source>
</evidence>
<dbReference type="OrthoDB" id="2119658at2759"/>
<evidence type="ECO:0000256" key="5">
    <source>
        <dbReference type="ARBA" id="ARBA00022806"/>
    </source>
</evidence>
<dbReference type="EMBL" id="JAEPRA010000001">
    <property type="protein sequence ID" value="KAG2189438.1"/>
    <property type="molecule type" value="Genomic_DNA"/>
</dbReference>
<dbReference type="SMART" id="SM00233">
    <property type="entry name" value="PH"/>
    <property type="match status" value="1"/>
</dbReference>
<dbReference type="Gene3D" id="2.30.29.30">
    <property type="entry name" value="Pleckstrin-homology domain (PH domain)/Phosphotyrosine-binding domain (PTB)"/>
    <property type="match status" value="1"/>
</dbReference>
<evidence type="ECO:0000256" key="3">
    <source>
        <dbReference type="ARBA" id="ARBA00022741"/>
    </source>
</evidence>
<comment type="similarity">
    <text evidence="8">Belongs to the DEAD box helicase family. DDX3/DED1 subfamily.</text>
</comment>
<feature type="domain" description="DEAD-box RNA helicase Q" evidence="14">
    <location>
        <begin position="836"/>
        <end position="864"/>
    </location>
</feature>
<dbReference type="Gene3D" id="3.40.50.300">
    <property type="entry name" value="P-loop containing nucleotide triphosphate hydrolases"/>
    <property type="match status" value="2"/>
</dbReference>
<keyword evidence="16" id="KW-1185">Reference proteome</keyword>
<reference evidence="15" key="1">
    <citation type="submission" date="2020-12" db="EMBL/GenBank/DDBJ databases">
        <title>Metabolic potential, ecology and presence of endohyphal bacteria is reflected in genomic diversity of Mucoromycotina.</title>
        <authorList>
            <person name="Muszewska A."/>
            <person name="Okrasinska A."/>
            <person name="Steczkiewicz K."/>
            <person name="Drgas O."/>
            <person name="Orlowska M."/>
            <person name="Perlinska-Lenart U."/>
            <person name="Aleksandrzak-Piekarczyk T."/>
            <person name="Szatraj K."/>
            <person name="Zielenkiewicz U."/>
            <person name="Pilsyk S."/>
            <person name="Malc E."/>
            <person name="Mieczkowski P."/>
            <person name="Kruszewska J.S."/>
            <person name="Biernat P."/>
            <person name="Pawlowska J."/>
        </authorList>
    </citation>
    <scope>NUCLEOTIDE SEQUENCE</scope>
    <source>
        <strain evidence="15">WA0000051536</strain>
    </source>
</reference>
<dbReference type="InterPro" id="IPR027417">
    <property type="entry name" value="P-loop_NTPase"/>
</dbReference>
<feature type="compositionally biased region" description="Basic and acidic residues" evidence="11">
    <location>
        <begin position="102"/>
        <end position="111"/>
    </location>
</feature>
<dbReference type="GO" id="GO:0003723">
    <property type="term" value="F:RNA binding"/>
    <property type="evidence" value="ECO:0007669"/>
    <property type="project" value="UniProtKB-KW"/>
</dbReference>
<keyword evidence="6" id="KW-0067">ATP-binding</keyword>
<dbReference type="SMART" id="SM00487">
    <property type="entry name" value="DEXDc"/>
    <property type="match status" value="1"/>
</dbReference>
<feature type="region of interest" description="Disordered" evidence="11">
    <location>
        <begin position="1239"/>
        <end position="1277"/>
    </location>
</feature>
<evidence type="ECO:0000256" key="2">
    <source>
        <dbReference type="ARBA" id="ARBA00022540"/>
    </source>
</evidence>
<accession>A0A8H7QBF5</accession>
<dbReference type="PROSITE" id="PS51194">
    <property type="entry name" value="HELICASE_CTER"/>
    <property type="match status" value="1"/>
</dbReference>
<dbReference type="PROSITE" id="PS51192">
    <property type="entry name" value="HELICASE_ATP_BIND_1"/>
    <property type="match status" value="1"/>
</dbReference>
<keyword evidence="4" id="KW-0378">Hydrolase</keyword>
<feature type="region of interest" description="Disordered" evidence="11">
    <location>
        <begin position="1"/>
        <end position="28"/>
    </location>
</feature>
<evidence type="ECO:0000256" key="9">
    <source>
        <dbReference type="ARBA" id="ARBA00047984"/>
    </source>
</evidence>
<evidence type="ECO:0000256" key="1">
    <source>
        <dbReference type="ARBA" id="ARBA00012552"/>
    </source>
</evidence>
<dbReference type="InterPro" id="IPR001650">
    <property type="entry name" value="Helicase_C-like"/>
</dbReference>
<comment type="caution">
    <text evidence="15">The sequence shown here is derived from an EMBL/GenBank/DDBJ whole genome shotgun (WGS) entry which is preliminary data.</text>
</comment>
<keyword evidence="2" id="KW-0648">Protein biosynthesis</keyword>
<feature type="region of interest" description="Disordered" evidence="11">
    <location>
        <begin position="68"/>
        <end position="116"/>
    </location>
</feature>
<keyword evidence="5" id="KW-0347">Helicase</keyword>
<evidence type="ECO:0000259" key="13">
    <source>
        <dbReference type="PROSITE" id="PS51194"/>
    </source>
</evidence>
<keyword evidence="7" id="KW-0694">RNA-binding</keyword>
<evidence type="ECO:0000259" key="14">
    <source>
        <dbReference type="PROSITE" id="PS51195"/>
    </source>
</evidence>
<dbReference type="CDD" id="cd18787">
    <property type="entry name" value="SF2_C_DEAD"/>
    <property type="match status" value="1"/>
</dbReference>
<dbReference type="EC" id="3.6.4.13" evidence="1"/>
<dbReference type="FunFam" id="3.40.50.300:FF:000008">
    <property type="entry name" value="ATP-dependent RNA helicase RhlB"/>
    <property type="match status" value="1"/>
</dbReference>
<dbReference type="PANTHER" id="PTHR47958">
    <property type="entry name" value="ATP-DEPENDENT RNA HELICASE DBP3"/>
    <property type="match status" value="1"/>
</dbReference>
<dbReference type="InterPro" id="IPR014014">
    <property type="entry name" value="RNA_helicase_DEAD_Q_motif"/>
</dbReference>
<dbReference type="SUPFAM" id="SSF52540">
    <property type="entry name" value="P-loop containing nucleoside triphosphate hydrolases"/>
    <property type="match status" value="1"/>
</dbReference>
<evidence type="ECO:0000256" key="8">
    <source>
        <dbReference type="ARBA" id="ARBA00024358"/>
    </source>
</evidence>
<dbReference type="SMART" id="SM00490">
    <property type="entry name" value="HELICc"/>
    <property type="match status" value="1"/>
</dbReference>
<feature type="region of interest" description="Disordered" evidence="11">
    <location>
        <begin position="1294"/>
        <end position="1316"/>
    </location>
</feature>
<feature type="region of interest" description="Disordered" evidence="11">
    <location>
        <begin position="695"/>
        <end position="740"/>
    </location>
</feature>
<name>A0A8H7QBF5_9FUNG</name>
<keyword evidence="3" id="KW-0547">Nucleotide-binding</keyword>
<proteinExistence type="inferred from homology"/>